<dbReference type="PANTHER" id="PTHR43394">
    <property type="entry name" value="ATP-DEPENDENT PERMEASE MDL1, MITOCHONDRIAL"/>
    <property type="match status" value="1"/>
</dbReference>
<feature type="transmembrane region" description="Helical" evidence="7">
    <location>
        <begin position="734"/>
        <end position="759"/>
    </location>
</feature>
<dbReference type="GO" id="GO:0043332">
    <property type="term" value="C:mating projection tip"/>
    <property type="evidence" value="ECO:0007669"/>
    <property type="project" value="EnsemblFungi"/>
</dbReference>
<dbReference type="InterPro" id="IPR039421">
    <property type="entry name" value="Type_1_exporter"/>
</dbReference>
<accession>A0A1E4SII0</accession>
<reference evidence="11" key="1">
    <citation type="submission" date="2016-05" db="EMBL/GenBank/DDBJ databases">
        <title>Comparative genomics of biotechnologically important yeasts.</title>
        <authorList>
            <consortium name="DOE Joint Genome Institute"/>
            <person name="Riley R."/>
            <person name="Haridas S."/>
            <person name="Wolfe K.H."/>
            <person name="Lopes M.R."/>
            <person name="Hittinger C.T."/>
            <person name="Goker M."/>
            <person name="Salamov A."/>
            <person name="Wisecaver J."/>
            <person name="Long T.M."/>
            <person name="Aerts A.L."/>
            <person name="Barry K."/>
            <person name="Choi C."/>
            <person name="Clum A."/>
            <person name="Coughlan A.Y."/>
            <person name="Deshpande S."/>
            <person name="Douglass A.P."/>
            <person name="Hanson S.J."/>
            <person name="Klenk H.-P."/>
            <person name="Labutti K."/>
            <person name="Lapidus A."/>
            <person name="Lindquist E."/>
            <person name="Lipzen A."/>
            <person name="Meier-Kolthoff J.P."/>
            <person name="Ohm R.A."/>
            <person name="Otillar R.P."/>
            <person name="Pangilinan J."/>
            <person name="Peng Y."/>
            <person name="Rokas A."/>
            <person name="Rosa C.A."/>
            <person name="Scheuner C."/>
            <person name="Sibirny A.A."/>
            <person name="Slot J.C."/>
            <person name="Stielow J.B."/>
            <person name="Sun H."/>
            <person name="Kurtzman C.P."/>
            <person name="Blackwell M."/>
            <person name="Grigoriev I.V."/>
            <person name="Jeffries T.W."/>
        </authorList>
    </citation>
    <scope>NUCLEOTIDE SEQUENCE [LARGE SCALE GENOMIC DNA]</scope>
    <source>
        <strain evidence="11">NRRL Y-17324</strain>
    </source>
</reference>
<keyword evidence="3" id="KW-0547">Nucleotide-binding</keyword>
<evidence type="ECO:0000256" key="6">
    <source>
        <dbReference type="ARBA" id="ARBA00023136"/>
    </source>
</evidence>
<evidence type="ECO:0000256" key="4">
    <source>
        <dbReference type="ARBA" id="ARBA00022840"/>
    </source>
</evidence>
<dbReference type="GO" id="GO:0015421">
    <property type="term" value="F:ABC-type oligopeptide transporter activity"/>
    <property type="evidence" value="ECO:0007669"/>
    <property type="project" value="TreeGrafter"/>
</dbReference>
<dbReference type="Gene3D" id="1.20.1560.10">
    <property type="entry name" value="ABC transporter type 1, transmembrane domain"/>
    <property type="match status" value="1"/>
</dbReference>
<dbReference type="OrthoDB" id="6500128at2759"/>
<feature type="domain" description="ABC transporter" evidence="8">
    <location>
        <begin position="392"/>
        <end position="631"/>
    </location>
</feature>
<dbReference type="GO" id="GO:0000770">
    <property type="term" value="P:peptide pheromone export"/>
    <property type="evidence" value="ECO:0007669"/>
    <property type="project" value="EnsemblFungi"/>
</dbReference>
<evidence type="ECO:0000256" key="7">
    <source>
        <dbReference type="SAM" id="Phobius"/>
    </source>
</evidence>
<evidence type="ECO:0000256" key="2">
    <source>
        <dbReference type="ARBA" id="ARBA00022692"/>
    </source>
</evidence>
<dbReference type="GO" id="GO:0005524">
    <property type="term" value="F:ATP binding"/>
    <property type="evidence" value="ECO:0007669"/>
    <property type="project" value="UniProtKB-KW"/>
</dbReference>
<dbReference type="InterPro" id="IPR027417">
    <property type="entry name" value="P-loop_NTPase"/>
</dbReference>
<name>A0A1E4SII0_9ASCO</name>
<evidence type="ECO:0000256" key="1">
    <source>
        <dbReference type="ARBA" id="ARBA00004141"/>
    </source>
</evidence>
<dbReference type="GO" id="GO:0090374">
    <property type="term" value="P:oligopeptide export from mitochondrion"/>
    <property type="evidence" value="ECO:0007669"/>
    <property type="project" value="TreeGrafter"/>
</dbReference>
<dbReference type="EMBL" id="KV453912">
    <property type="protein sequence ID" value="ODV79314.1"/>
    <property type="molecule type" value="Genomic_DNA"/>
</dbReference>
<dbReference type="CDD" id="cd18578">
    <property type="entry name" value="ABC_6TM_Pgp_ABCB1_D2_like"/>
    <property type="match status" value="1"/>
</dbReference>
<feature type="transmembrane region" description="Helical" evidence="7">
    <location>
        <begin position="59"/>
        <end position="82"/>
    </location>
</feature>
<dbReference type="InterPro" id="IPR017871">
    <property type="entry name" value="ABC_transporter-like_CS"/>
</dbReference>
<evidence type="ECO:0000313" key="11">
    <source>
        <dbReference type="Proteomes" id="UP000094285"/>
    </source>
</evidence>
<dbReference type="Pfam" id="PF00005">
    <property type="entry name" value="ABC_tran"/>
    <property type="match status" value="2"/>
</dbReference>
<dbReference type="SMART" id="SM00382">
    <property type="entry name" value="AAA"/>
    <property type="match status" value="2"/>
</dbReference>
<dbReference type="Gene3D" id="3.40.50.300">
    <property type="entry name" value="P-loop containing nucleotide triphosphate hydrolases"/>
    <property type="match status" value="2"/>
</dbReference>
<dbReference type="PROSITE" id="PS50893">
    <property type="entry name" value="ABC_TRANSPORTER_2"/>
    <property type="match status" value="2"/>
</dbReference>
<dbReference type="STRING" id="984487.A0A1E4SII0"/>
<feature type="transmembrane region" description="Helical" evidence="7">
    <location>
        <begin position="835"/>
        <end position="856"/>
    </location>
</feature>
<feature type="transmembrane region" description="Helical" evidence="7">
    <location>
        <begin position="208"/>
        <end position="228"/>
    </location>
</feature>
<dbReference type="PROSITE" id="PS00211">
    <property type="entry name" value="ABC_TRANSPORTER_1"/>
    <property type="match status" value="1"/>
</dbReference>
<feature type="transmembrane region" description="Helical" evidence="7">
    <location>
        <begin position="296"/>
        <end position="313"/>
    </location>
</feature>
<dbReference type="GO" id="GO:0016887">
    <property type="term" value="F:ATP hydrolysis activity"/>
    <property type="evidence" value="ECO:0007669"/>
    <property type="project" value="InterPro"/>
</dbReference>
<dbReference type="RefSeq" id="XP_020064436.1">
    <property type="nucleotide sequence ID" value="XM_020211689.1"/>
</dbReference>
<keyword evidence="4" id="KW-0067">ATP-binding</keyword>
<dbReference type="PANTHER" id="PTHR43394:SF15">
    <property type="entry name" value="ALPHA-FACTOR-TRANSPORTING ATPASE"/>
    <property type="match status" value="1"/>
</dbReference>
<organism evidence="10 11">
    <name type="scientific">Suhomyces tanzawaensis NRRL Y-17324</name>
    <dbReference type="NCBI Taxonomy" id="984487"/>
    <lineage>
        <taxon>Eukaryota</taxon>
        <taxon>Fungi</taxon>
        <taxon>Dikarya</taxon>
        <taxon>Ascomycota</taxon>
        <taxon>Saccharomycotina</taxon>
        <taxon>Pichiomycetes</taxon>
        <taxon>Debaryomycetaceae</taxon>
        <taxon>Suhomyces</taxon>
    </lineage>
</organism>
<dbReference type="CDD" id="cd18577">
    <property type="entry name" value="ABC_6TM_Pgp_ABCB1_D1_like"/>
    <property type="match status" value="1"/>
</dbReference>
<evidence type="ECO:0000259" key="8">
    <source>
        <dbReference type="PROSITE" id="PS50893"/>
    </source>
</evidence>
<dbReference type="GO" id="GO:0005886">
    <property type="term" value="C:plasma membrane"/>
    <property type="evidence" value="ECO:0007669"/>
    <property type="project" value="EnsemblFungi"/>
</dbReference>
<protein>
    <submittedName>
        <fullName evidence="10">ATP-dependent permease</fullName>
    </submittedName>
</protein>
<dbReference type="InterPro" id="IPR036640">
    <property type="entry name" value="ABC1_TM_sf"/>
</dbReference>
<evidence type="ECO:0000259" key="9">
    <source>
        <dbReference type="PROSITE" id="PS50929"/>
    </source>
</evidence>
<feature type="transmembrane region" description="Helical" evidence="7">
    <location>
        <begin position="185"/>
        <end position="202"/>
    </location>
</feature>
<dbReference type="AlphaFoldDB" id="A0A1E4SII0"/>
<dbReference type="Proteomes" id="UP000094285">
    <property type="component" value="Unassembled WGS sequence"/>
</dbReference>
<dbReference type="GeneID" id="30985825"/>
<dbReference type="GO" id="GO:0015440">
    <property type="term" value="F:ABC-type peptide transporter activity"/>
    <property type="evidence" value="ECO:0007669"/>
    <property type="project" value="EnsemblFungi"/>
</dbReference>
<keyword evidence="2 7" id="KW-0812">Transmembrane</keyword>
<dbReference type="Pfam" id="PF00664">
    <property type="entry name" value="ABC_membrane"/>
    <property type="match status" value="2"/>
</dbReference>
<dbReference type="InterPro" id="IPR011527">
    <property type="entry name" value="ABC1_TM_dom"/>
</dbReference>
<dbReference type="CDD" id="cd03228">
    <property type="entry name" value="ABCC_MRP_Like"/>
    <property type="match status" value="1"/>
</dbReference>
<gene>
    <name evidence="10" type="ORF">CANTADRAFT_90404</name>
</gene>
<keyword evidence="5 7" id="KW-1133">Transmembrane helix</keyword>
<keyword evidence="11" id="KW-1185">Reference proteome</keyword>
<evidence type="ECO:0000256" key="5">
    <source>
        <dbReference type="ARBA" id="ARBA00022989"/>
    </source>
</evidence>
<feature type="domain" description="ABC transmembrane type-1" evidence="9">
    <location>
        <begin position="63"/>
        <end position="353"/>
    </location>
</feature>
<sequence>MSKESPTLTLVNSNPFDDKNGILYQTSIELSSINPGENQTNLSTRRSNITAFIEPKDTLILTVATVLICFTAVGSPLQSVLYGKIFSKMSQFFQGSLTASEFISKVKLICGEIMIVGLGQMLFTWTGIFLWMKFGEIQQIRARRTIFTSLLAKDISWYDTATSLMGDVTQANRCVEELRAGTSEVMGLLIQTIASVIALLVTSLYHSWLLTIVIMAGTPVMGLLGWFFGLLTYKSALIENDYSSQASRILDWSFVSSSLVRILGAKYYEMVKFNKVVQSSAEAYYKLANSIALNESVLKILILLMFVQGFWFGNHMIQNGKLDVAQVFTCFSSCLLLGSQVTKFNHLLAILNKAHAAMTRLKSWENTDDNPKSYSKLISPTALSKSSYNGVISFRNVSFAYSTRENSVLQNINLSFKPGGINFVVGKSGSGKSTLSQLLLKFYSPSEGEVLLDGHNVDDIDSKELKNWITLIEQSPSIFTVSIKNNIGLAVINNFDSLSDVPEHKIQEACEFAQMQDMIVSKGGLDSVIKQDSLSGGQKQRISLARARIKDSPILILDEAFSALDNKTSESIFASLREWRVGKTTIVITHDVSQIQNDDFTVVIENGCVKTQGNYGDINSRYRQMMTRIHSPKLKSLAIQKEVPAFNYLTNPAILKDLDNSFDKGEEQGMRSVLSILWFCSSNMEHKWILLLGIVASVVEGIANPVFSYCFSKLLSTIVESSLGKSITSTITKWSVIVIGVAISIGMTNYFSTFLLAFCSEKWIVNLRKQAFLKINEQDMTYFSEGASPAELTTLIMNDTRDLRALVAQFMSLSINLVTLVLVGITWSIVCGWKLALVGISFVPLVLLITCVYGMLLQRSEKNYKDQVVVVEAHVHEVISSIRTIIGFNLQNYFSNSFYCKMNTLLRVSVFRSFHTGFGEALSELCMAIAIGSILLYGMILVGKREYTGDKLLQVITLLTFTLTSSSALLGQLPEITRGQRAGTFMIKLLDLKSSPTENEGTKKPVKVGGKAGIQFKNVSFKYPSTDKIILKGVNFDVCLNTITGILGESGAGKSTVGSILMRLQNVAANSIYIYGVDISSWDIDWLRERVTLVPQRPQIFPGTFYENLTYGLGANFLPRALDEVLELVNLTSFVVSLPEGLSTLIGSDLMSGGQLQRLCIARALLRHPEILIMDECTSSLDPENVDMVGDFDT</sequence>
<dbReference type="PROSITE" id="PS50929">
    <property type="entry name" value="ABC_TM1F"/>
    <property type="match status" value="2"/>
</dbReference>
<feature type="transmembrane region" description="Helical" evidence="7">
    <location>
        <begin position="806"/>
        <end position="829"/>
    </location>
</feature>
<feature type="domain" description="ABC transporter" evidence="8">
    <location>
        <begin position="1014"/>
        <end position="1192"/>
    </location>
</feature>
<dbReference type="GO" id="GO:0005794">
    <property type="term" value="C:Golgi apparatus"/>
    <property type="evidence" value="ECO:0007669"/>
    <property type="project" value="EnsemblFungi"/>
</dbReference>
<keyword evidence="6 7" id="KW-0472">Membrane</keyword>
<dbReference type="InterPro" id="IPR003593">
    <property type="entry name" value="AAA+_ATPase"/>
</dbReference>
<comment type="subcellular location">
    <subcellularLocation>
        <location evidence="1">Membrane</location>
        <topology evidence="1">Multi-pass membrane protein</topology>
    </subcellularLocation>
</comment>
<proteinExistence type="predicted"/>
<feature type="transmembrane region" description="Helical" evidence="7">
    <location>
        <begin position="921"/>
        <end position="940"/>
    </location>
</feature>
<feature type="transmembrane region" description="Helical" evidence="7">
    <location>
        <begin position="113"/>
        <end position="134"/>
    </location>
</feature>
<dbReference type="SUPFAM" id="SSF52540">
    <property type="entry name" value="P-loop containing nucleoside triphosphate hydrolases"/>
    <property type="match status" value="2"/>
</dbReference>
<dbReference type="GO" id="GO:0005743">
    <property type="term" value="C:mitochondrial inner membrane"/>
    <property type="evidence" value="ECO:0007669"/>
    <property type="project" value="TreeGrafter"/>
</dbReference>
<evidence type="ECO:0000313" key="10">
    <source>
        <dbReference type="EMBL" id="ODV79314.1"/>
    </source>
</evidence>
<dbReference type="SUPFAM" id="SSF90123">
    <property type="entry name" value="ABC transporter transmembrane region"/>
    <property type="match status" value="2"/>
</dbReference>
<dbReference type="InterPro" id="IPR003439">
    <property type="entry name" value="ABC_transporter-like_ATP-bd"/>
</dbReference>
<feature type="domain" description="ABC transmembrane type-1" evidence="9">
    <location>
        <begin position="691"/>
        <end position="978"/>
    </location>
</feature>
<evidence type="ECO:0000256" key="3">
    <source>
        <dbReference type="ARBA" id="ARBA00022741"/>
    </source>
</evidence>